<dbReference type="STRING" id="1120976.SAMN03080606_01792"/>
<dbReference type="Proteomes" id="UP000198636">
    <property type="component" value="Unassembled WGS sequence"/>
</dbReference>
<dbReference type="OrthoDB" id="9835775at2"/>
<reference evidence="1 2" key="1">
    <citation type="submission" date="2016-10" db="EMBL/GenBank/DDBJ databases">
        <authorList>
            <person name="de Groot N.N."/>
        </authorList>
    </citation>
    <scope>NUCLEOTIDE SEQUENCE [LARGE SCALE GENOMIC DNA]</scope>
    <source>
        <strain evidence="1 2">DSM 18978</strain>
    </source>
</reference>
<accession>A0A1G5GXR0</accession>
<gene>
    <name evidence="1" type="ORF">SAMN03080606_01792</name>
</gene>
<sequence>MKKAIFLSIILVIAILSFIGCTTKSLSTSVEGQWILETISDTSGEVLVIGKAYKEYDDFNGKKEDIFAILNEDGTFEITGSEENLQGKYNKDKDLSTTDAVAITMNFDNGAQIMAAYGIRQYQDGKEIESLIFTLDEKVYSFIKSAANY</sequence>
<organism evidence="1 2">
    <name type="scientific">Alkaliphilus peptidifermentans DSM 18978</name>
    <dbReference type="NCBI Taxonomy" id="1120976"/>
    <lineage>
        <taxon>Bacteria</taxon>
        <taxon>Bacillati</taxon>
        <taxon>Bacillota</taxon>
        <taxon>Clostridia</taxon>
        <taxon>Peptostreptococcales</taxon>
        <taxon>Natronincolaceae</taxon>
        <taxon>Alkaliphilus</taxon>
    </lineage>
</organism>
<dbReference type="RefSeq" id="WP_091542496.1">
    <property type="nucleotide sequence ID" value="NZ_FMUS01000010.1"/>
</dbReference>
<dbReference type="AlphaFoldDB" id="A0A1G5GXR0"/>
<proteinExistence type="predicted"/>
<protein>
    <recommendedName>
        <fullName evidence="3">Lipocalin-like domain-containing protein</fullName>
    </recommendedName>
</protein>
<evidence type="ECO:0000313" key="2">
    <source>
        <dbReference type="Proteomes" id="UP000198636"/>
    </source>
</evidence>
<dbReference type="EMBL" id="FMUS01000010">
    <property type="protein sequence ID" value="SCY55438.1"/>
    <property type="molecule type" value="Genomic_DNA"/>
</dbReference>
<dbReference type="PROSITE" id="PS51257">
    <property type="entry name" value="PROKAR_LIPOPROTEIN"/>
    <property type="match status" value="1"/>
</dbReference>
<evidence type="ECO:0008006" key="3">
    <source>
        <dbReference type="Google" id="ProtNLM"/>
    </source>
</evidence>
<evidence type="ECO:0000313" key="1">
    <source>
        <dbReference type="EMBL" id="SCY55438.1"/>
    </source>
</evidence>
<keyword evidence="2" id="KW-1185">Reference proteome</keyword>
<name>A0A1G5GXR0_9FIRM</name>